<protein>
    <submittedName>
        <fullName evidence="2">MtrB/PioB family decaheme-associated outer membrane protein</fullName>
    </submittedName>
</protein>
<gene>
    <name evidence="2" type="ORF">GGD90_003218</name>
</gene>
<reference evidence="2 3" key="1">
    <citation type="submission" date="2020-08" db="EMBL/GenBank/DDBJ databases">
        <title>Genome sequencing of Purple Non-Sulfur Bacteria from various extreme environments.</title>
        <authorList>
            <person name="Mayer M."/>
        </authorList>
    </citation>
    <scope>NUCLEOTIDE SEQUENCE [LARGE SCALE GENOMIC DNA]</scope>
    <source>
        <strain evidence="2 3">2761</strain>
    </source>
</reference>
<proteinExistence type="predicted"/>
<dbReference type="SUPFAM" id="SSF56935">
    <property type="entry name" value="Porins"/>
    <property type="match status" value="1"/>
</dbReference>
<evidence type="ECO:0000256" key="1">
    <source>
        <dbReference type="SAM" id="MobiDB-lite"/>
    </source>
</evidence>
<dbReference type="OrthoDB" id="5925787at2"/>
<organism evidence="2 3">
    <name type="scientific">Rhodocyclus tenuis</name>
    <name type="common">Rhodospirillum tenue</name>
    <dbReference type="NCBI Taxonomy" id="1066"/>
    <lineage>
        <taxon>Bacteria</taxon>
        <taxon>Pseudomonadati</taxon>
        <taxon>Pseudomonadota</taxon>
        <taxon>Betaproteobacteria</taxon>
        <taxon>Rhodocyclales</taxon>
        <taxon>Rhodocyclaceae</taxon>
        <taxon>Rhodocyclus</taxon>
    </lineage>
</organism>
<keyword evidence="3" id="KW-1185">Reference proteome</keyword>
<dbReference type="Pfam" id="PF11854">
    <property type="entry name" value="MtrB_PioB"/>
    <property type="match status" value="1"/>
</dbReference>
<dbReference type="EMBL" id="JACIGE010000014">
    <property type="protein sequence ID" value="MBB4248818.1"/>
    <property type="molecule type" value="Genomic_DNA"/>
</dbReference>
<name>A0A840GDU8_RHOTE</name>
<dbReference type="InterPro" id="IPR020016">
    <property type="entry name" value="Decahaem-assoc_OM_MtrB/PioB"/>
</dbReference>
<dbReference type="RefSeq" id="WP_153117690.1">
    <property type="nucleotide sequence ID" value="NZ_JACIGE010000014.1"/>
</dbReference>
<comment type="caution">
    <text evidence="2">The sequence shown here is derived from an EMBL/GenBank/DDBJ whole genome shotgun (WGS) entry which is preliminary data.</text>
</comment>
<evidence type="ECO:0000313" key="2">
    <source>
        <dbReference type="EMBL" id="MBB4248818.1"/>
    </source>
</evidence>
<dbReference type="Proteomes" id="UP000587070">
    <property type="component" value="Unassembled WGS sequence"/>
</dbReference>
<accession>A0A840GDU8</accession>
<sequence>MKNLGSFAAQRDRLSASRARRINGLNLLTIAVAGAAAQMSSNIASADSGNGVDTVLGNAMNPAGFSTFREKDPDGLGESPDSRSPTGLRTREPFLVKEPNTNANGWLYNANAEVGVIGGNATTARAAKLIEYRDLDDGLLLNTFGLQLAKPADAAFFDVNGGGVGRKDQFYSLSFGHYNDWKVKAFYNETPHVFTTTYRSLWSGVGSDTQTLNGLPAGGGASAAAAQTAIRNTLATTPYGELSLVRKKGGARFDLNLPDNWKFFASYSNERRQGARPFGTVFGGGGGGGNIETAESIDYTTHDLLAGLQFADSLQSFNLQLAASLFRNNIDTLTIENPLFVTINGAVSTSGNITRARYDLYPDNNFINLKSEYARRLPDFYDGRFTAAVSLAKLSQNDNLIAPSVNDLSASGATIGGAPIAAGQWNTTNSLSQQTANAEIDTRLVDLGLRLTPLNDLDVQGKLRYYETQNKTVYWACNPLTGQWGRIINDGSGSALLNTNYTATGCNVAATQALGIVPVAGNINIRNMPFEYKQFNYTLGADYRLNRTNSFNAAWERESYDRKHRERDNTWEDKLKLGYINRGFEEGSLRLSFEHGRRRGSEYRADPYDEFYSASLGPLPTANGTNVASWVHNIEQFRKFDLADRDQNILNGRLNYALAEGWDAGVSAQFKDINYPSSAYGRNSKQRQNSLNFDLTWTPNEQMSVFAYYSFQQARMKQASIWPNACVIGSTYYFFSDGTINTTGVVPVGTSLQGSTAVTAGNFLSVCGTAGAFSPLYPTSRMWDVTQDDRNNVLGLGLNYNFGKVRLDMNYTFSQGRTKIHYGYNPTALGMTALQTGLAGDGWSDMTFSVNTLESNLMIPIDKQMNVRLMHRYEVGKVSDWHYDGVAANPMPTNNTAYLDAGPQRYRATLFGAMLMIDL</sequence>
<dbReference type="AlphaFoldDB" id="A0A840GDU8"/>
<evidence type="ECO:0000313" key="3">
    <source>
        <dbReference type="Proteomes" id="UP000587070"/>
    </source>
</evidence>
<feature type="region of interest" description="Disordered" evidence="1">
    <location>
        <begin position="63"/>
        <end position="89"/>
    </location>
</feature>